<keyword evidence="3" id="KW-1185">Reference proteome</keyword>
<dbReference type="RefSeq" id="WP_011761881.1">
    <property type="nucleotide sequence ID" value="NC_008701.1"/>
</dbReference>
<dbReference type="GeneID" id="4616314"/>
<reference evidence="2" key="1">
    <citation type="submission" date="2006-12" db="EMBL/GenBank/DDBJ databases">
        <title>Complete sequence of Pyrobaculum islandicum DSM 4184.</title>
        <authorList>
            <person name="Copeland A."/>
            <person name="Lucas S."/>
            <person name="Lapidus A."/>
            <person name="Barry K."/>
            <person name="Detter J.C."/>
            <person name="Glavina del Rio T."/>
            <person name="Dalin E."/>
            <person name="Tice H."/>
            <person name="Pitluck S."/>
            <person name="Meincke L."/>
            <person name="Brettin T."/>
            <person name="Bruce D."/>
            <person name="Han C."/>
            <person name="Tapia R."/>
            <person name="Gilna P."/>
            <person name="Schmutz J."/>
            <person name="Larimer F."/>
            <person name="Land M."/>
            <person name="Hauser L."/>
            <person name="Kyrpides N."/>
            <person name="Mikhailova N."/>
            <person name="Cozen A.E."/>
            <person name="Fitz-Gibbon S.T."/>
            <person name="House C.H."/>
            <person name="Saltikov C."/>
            <person name="Lowe T."/>
            <person name="Richardson P."/>
        </authorList>
    </citation>
    <scope>NUCLEOTIDE SEQUENCE [LARGE SCALE GENOMIC DNA]</scope>
    <source>
        <strain evidence="2">DSM 4184</strain>
    </source>
</reference>
<feature type="domain" description="DUF6884" evidence="1">
    <location>
        <begin position="7"/>
        <end position="126"/>
    </location>
</feature>
<dbReference type="EMBL" id="CP000504">
    <property type="protein sequence ID" value="ABL87304.1"/>
    <property type="molecule type" value="Genomic_DNA"/>
</dbReference>
<dbReference type="Proteomes" id="UP000002595">
    <property type="component" value="Chromosome"/>
</dbReference>
<dbReference type="Pfam" id="PF21818">
    <property type="entry name" value="DUF6884"/>
    <property type="match status" value="1"/>
</dbReference>
<accession>A1RQS2</accession>
<sequence length="154" mass="17228">MFSIVTNCTAEKLRVAAPARELYRGPSVRRIVKVLDEVRSAGVPAALYIISARYGLVHENQVLEPYDVTLSGRSPEEIKKWARSVGLLNAIAELIENSTVILVVSKPYYIAVEEAVCSHGVYILAPYRACGRWIKTGNFNKHIVLRELLYKLAK</sequence>
<evidence type="ECO:0000313" key="3">
    <source>
        <dbReference type="Proteomes" id="UP000002595"/>
    </source>
</evidence>
<dbReference type="KEGG" id="pis:Pisl_0121"/>
<dbReference type="InterPro" id="IPR049251">
    <property type="entry name" value="DUF6884"/>
</dbReference>
<dbReference type="OrthoDB" id="27098at2157"/>
<proteinExistence type="predicted"/>
<evidence type="ECO:0000313" key="2">
    <source>
        <dbReference type="EMBL" id="ABL87304.1"/>
    </source>
</evidence>
<name>A1RQS2_PYRIL</name>
<evidence type="ECO:0000259" key="1">
    <source>
        <dbReference type="Pfam" id="PF21818"/>
    </source>
</evidence>
<dbReference type="HOGENOM" id="CLU_1674051_0_0_2"/>
<dbReference type="AlphaFoldDB" id="A1RQS2"/>
<dbReference type="eggNOG" id="arCOG03726">
    <property type="taxonomic scope" value="Archaea"/>
</dbReference>
<protein>
    <recommendedName>
        <fullName evidence="1">DUF6884 domain-containing protein</fullName>
    </recommendedName>
</protein>
<organism evidence="2 3">
    <name type="scientific">Pyrobaculum islandicum (strain DSM 4184 / JCM 9189 / GEO3)</name>
    <dbReference type="NCBI Taxonomy" id="384616"/>
    <lineage>
        <taxon>Archaea</taxon>
        <taxon>Thermoproteota</taxon>
        <taxon>Thermoprotei</taxon>
        <taxon>Thermoproteales</taxon>
        <taxon>Thermoproteaceae</taxon>
        <taxon>Pyrobaculum</taxon>
    </lineage>
</organism>
<gene>
    <name evidence="2" type="ordered locus">Pisl_0121</name>
</gene>